<dbReference type="STRING" id="1249552.PS2015_1921"/>
<keyword evidence="2" id="KW-1185">Reference proteome</keyword>
<name>A0A0S2KE41_9GAMM</name>
<dbReference type="Proteomes" id="UP000065641">
    <property type="component" value="Chromosome"/>
</dbReference>
<gene>
    <name evidence="1" type="ORF">PS2015_1921</name>
</gene>
<dbReference type="KEGG" id="pspi:PS2015_1921"/>
<sequence>MALKSKLLIGWKNLLEDMSLITMQGTDVLHPIANVLSQTKGLPTRWDITGESVITLKASSATARAMSGLMLKGHNLVEETTLRLRIWDGENQTGSVLYDSDDVTGADTIFTVRPWGEMLAGFDPWGGYCDADSVLDAVYTLVFEDVTGKSMQLDITPGTQPDNIVEIDKLALFFAWAPQYNYDWGAVFGTDDLTEQARTVAGGYWSSARPVRRRIDLDFSLMEDVDRNRFLAILGAAGKTGDLYVIPNPNDVGWSWHMGASIYRRTNDYQYEQQMFNGSASALTLREN</sequence>
<evidence type="ECO:0000313" key="2">
    <source>
        <dbReference type="Proteomes" id="UP000065641"/>
    </source>
</evidence>
<protein>
    <submittedName>
        <fullName evidence="1">Uncharacterized protein</fullName>
    </submittedName>
</protein>
<dbReference type="RefSeq" id="WP_058022039.1">
    <property type="nucleotide sequence ID" value="NZ_CP013189.1"/>
</dbReference>
<reference evidence="1 2" key="1">
    <citation type="submission" date="2015-11" db="EMBL/GenBank/DDBJ databases">
        <authorList>
            <person name="Zhang Y."/>
            <person name="Guo Z."/>
        </authorList>
    </citation>
    <scope>NUCLEOTIDE SEQUENCE [LARGE SCALE GENOMIC DNA]</scope>
    <source>
        <strain evidence="1 2">KCTC 32221</strain>
    </source>
</reference>
<accession>A0A0S2KE41</accession>
<dbReference type="OrthoDB" id="5937621at2"/>
<proteinExistence type="predicted"/>
<evidence type="ECO:0000313" key="1">
    <source>
        <dbReference type="EMBL" id="ALO46568.1"/>
    </source>
</evidence>
<dbReference type="EMBL" id="CP013189">
    <property type="protein sequence ID" value="ALO46568.1"/>
    <property type="molecule type" value="Genomic_DNA"/>
</dbReference>
<dbReference type="AlphaFoldDB" id="A0A0S2KE41"/>
<organism evidence="1 2">
    <name type="scientific">Pseudohongiella spirulinae</name>
    <dbReference type="NCBI Taxonomy" id="1249552"/>
    <lineage>
        <taxon>Bacteria</taxon>
        <taxon>Pseudomonadati</taxon>
        <taxon>Pseudomonadota</taxon>
        <taxon>Gammaproteobacteria</taxon>
        <taxon>Pseudomonadales</taxon>
        <taxon>Pseudohongiellaceae</taxon>
        <taxon>Pseudohongiella</taxon>
    </lineage>
</organism>